<dbReference type="PANTHER" id="PTHR30086:SF20">
    <property type="entry name" value="ARGININE EXPORTER PROTEIN ARGO-RELATED"/>
    <property type="match status" value="1"/>
</dbReference>
<comment type="subcellular location">
    <subcellularLocation>
        <location evidence="1">Cell membrane</location>
        <topology evidence="1">Multi-pass membrane protein</topology>
    </subcellularLocation>
</comment>
<keyword evidence="4 6" id="KW-1133">Transmembrane helix</keyword>
<keyword evidence="5 6" id="KW-0472">Membrane</keyword>
<dbReference type="GO" id="GO:0005886">
    <property type="term" value="C:plasma membrane"/>
    <property type="evidence" value="ECO:0007669"/>
    <property type="project" value="UniProtKB-SubCell"/>
</dbReference>
<feature type="transmembrane region" description="Helical" evidence="6">
    <location>
        <begin position="50"/>
        <end position="73"/>
    </location>
</feature>
<evidence type="ECO:0000313" key="7">
    <source>
        <dbReference type="EMBL" id="XCO75111.1"/>
    </source>
</evidence>
<protein>
    <submittedName>
        <fullName evidence="7">LysE family translocator</fullName>
    </submittedName>
</protein>
<dbReference type="Pfam" id="PF01810">
    <property type="entry name" value="LysE"/>
    <property type="match status" value="1"/>
</dbReference>
<evidence type="ECO:0000256" key="5">
    <source>
        <dbReference type="ARBA" id="ARBA00023136"/>
    </source>
</evidence>
<dbReference type="PIRSF" id="PIRSF006324">
    <property type="entry name" value="LeuE"/>
    <property type="match status" value="1"/>
</dbReference>
<dbReference type="EMBL" id="CP159925">
    <property type="protein sequence ID" value="XCO75111.1"/>
    <property type="molecule type" value="Genomic_DNA"/>
</dbReference>
<dbReference type="AlphaFoldDB" id="A0AAU8MRM4"/>
<dbReference type="PANTHER" id="PTHR30086">
    <property type="entry name" value="ARGININE EXPORTER PROTEIN ARGO"/>
    <property type="match status" value="1"/>
</dbReference>
<dbReference type="GO" id="GO:0015171">
    <property type="term" value="F:amino acid transmembrane transporter activity"/>
    <property type="evidence" value="ECO:0007669"/>
    <property type="project" value="TreeGrafter"/>
</dbReference>
<name>A0AAU8MRM4_9GAMM</name>
<evidence type="ECO:0000256" key="1">
    <source>
        <dbReference type="ARBA" id="ARBA00004651"/>
    </source>
</evidence>
<proteinExistence type="predicted"/>
<gene>
    <name evidence="7" type="ORF">ABU614_22675</name>
</gene>
<accession>A0AAU8MRM4</accession>
<dbReference type="RefSeq" id="WP_064747797.1">
    <property type="nucleotide sequence ID" value="NZ_CP159925.1"/>
</dbReference>
<keyword evidence="2" id="KW-1003">Cell membrane</keyword>
<evidence type="ECO:0000256" key="4">
    <source>
        <dbReference type="ARBA" id="ARBA00022989"/>
    </source>
</evidence>
<organism evidence="7">
    <name type="scientific">Lysobacter firmicutimachus</name>
    <dbReference type="NCBI Taxonomy" id="1792846"/>
    <lineage>
        <taxon>Bacteria</taxon>
        <taxon>Pseudomonadati</taxon>
        <taxon>Pseudomonadota</taxon>
        <taxon>Gammaproteobacteria</taxon>
        <taxon>Lysobacterales</taxon>
        <taxon>Lysobacteraceae</taxon>
        <taxon>Lysobacter</taxon>
    </lineage>
</organism>
<evidence type="ECO:0000256" key="6">
    <source>
        <dbReference type="SAM" id="Phobius"/>
    </source>
</evidence>
<dbReference type="InterPro" id="IPR001123">
    <property type="entry name" value="LeuE-type"/>
</dbReference>
<evidence type="ECO:0000256" key="2">
    <source>
        <dbReference type="ARBA" id="ARBA00022475"/>
    </source>
</evidence>
<feature type="transmembrane region" description="Helical" evidence="6">
    <location>
        <begin position="147"/>
        <end position="172"/>
    </location>
</feature>
<sequence>MFDAATLAAYLVAAAVLVLIPGPGTAWIVAQSAAGGTARGVQAAFGLETATLIHALAAGLGLSALLATSALAFEVLKYAGAAYLIWLGIKAWRSGEAAASEPAAAAPVSARGVYLRSVLTGVLNPKVALFFLAFLPQFVHPERGMVWLQFLILGALLSLIGLLNSLFLSFAVGRFGRRFAGRGGRWKERLTGSVFILLGLRLAVQQRG</sequence>
<reference evidence="7" key="1">
    <citation type="submission" date="2024-06" db="EMBL/GenBank/DDBJ databases">
        <authorList>
            <person name="Li S."/>
        </authorList>
    </citation>
    <scope>NUCLEOTIDE SEQUENCE</scope>
    <source>
        <strain evidence="7">SR10</strain>
    </source>
</reference>
<keyword evidence="3 6" id="KW-0812">Transmembrane</keyword>
<feature type="transmembrane region" description="Helical" evidence="6">
    <location>
        <begin position="113"/>
        <end position="135"/>
    </location>
</feature>
<evidence type="ECO:0000256" key="3">
    <source>
        <dbReference type="ARBA" id="ARBA00022692"/>
    </source>
</evidence>